<gene>
    <name evidence="2" type="ORF">NRP21_20215</name>
</gene>
<reference evidence="2 3" key="1">
    <citation type="submission" date="2022-06" db="EMBL/GenBank/DDBJ databases">
        <title>Roseomonas CN29.</title>
        <authorList>
            <person name="Cheng Y."/>
            <person name="He X."/>
        </authorList>
    </citation>
    <scope>NUCLEOTIDE SEQUENCE [LARGE SCALE GENOMIC DNA]</scope>
    <source>
        <strain evidence="2 3">CN29</strain>
    </source>
</reference>
<organism evidence="2 3">
    <name type="scientific">Roseomonas populi</name>
    <dbReference type="NCBI Taxonomy" id="3121582"/>
    <lineage>
        <taxon>Bacteria</taxon>
        <taxon>Pseudomonadati</taxon>
        <taxon>Pseudomonadota</taxon>
        <taxon>Alphaproteobacteria</taxon>
        <taxon>Acetobacterales</taxon>
        <taxon>Roseomonadaceae</taxon>
        <taxon>Roseomonas</taxon>
    </lineage>
</organism>
<evidence type="ECO:0000313" key="2">
    <source>
        <dbReference type="EMBL" id="MCR0984386.1"/>
    </source>
</evidence>
<keyword evidence="2" id="KW-0255">Endonuclease</keyword>
<evidence type="ECO:0000256" key="1">
    <source>
        <dbReference type="SAM" id="MobiDB-lite"/>
    </source>
</evidence>
<protein>
    <submittedName>
        <fullName evidence="2">HNH endonuclease</fullName>
    </submittedName>
</protein>
<proteinExistence type="predicted"/>
<feature type="region of interest" description="Disordered" evidence="1">
    <location>
        <begin position="1"/>
        <end position="26"/>
    </location>
</feature>
<dbReference type="RefSeq" id="WP_257718037.1">
    <property type="nucleotide sequence ID" value="NZ_JANJOU010000020.1"/>
</dbReference>
<accession>A0ABT1X8E1</accession>
<sequence>MSRRHERRAARQERPTAAPAEEAPCPLCLRPIPPGARASRHHLVPRLKGGTHQGTVLLHHICHQAIHARFTEAELARDLTDPSALRSEPRMAGFLAWVAGKPPDFHAPTRAARDRTPKWR</sequence>
<name>A0ABT1X8E1_9PROT</name>
<keyword evidence="2" id="KW-0540">Nuclease</keyword>
<feature type="compositionally biased region" description="Low complexity" evidence="1">
    <location>
        <begin position="15"/>
        <end position="26"/>
    </location>
</feature>
<keyword evidence="3" id="KW-1185">Reference proteome</keyword>
<keyword evidence="2" id="KW-0378">Hydrolase</keyword>
<dbReference type="Gene3D" id="1.10.30.50">
    <property type="match status" value="1"/>
</dbReference>
<comment type="caution">
    <text evidence="2">The sequence shown here is derived from an EMBL/GenBank/DDBJ whole genome shotgun (WGS) entry which is preliminary data.</text>
</comment>
<dbReference type="GO" id="GO:0004519">
    <property type="term" value="F:endonuclease activity"/>
    <property type="evidence" value="ECO:0007669"/>
    <property type="project" value="UniProtKB-KW"/>
</dbReference>
<evidence type="ECO:0000313" key="3">
    <source>
        <dbReference type="Proteomes" id="UP001524642"/>
    </source>
</evidence>
<dbReference type="EMBL" id="JANJOU010000020">
    <property type="protein sequence ID" value="MCR0984386.1"/>
    <property type="molecule type" value="Genomic_DNA"/>
</dbReference>
<dbReference type="Proteomes" id="UP001524642">
    <property type="component" value="Unassembled WGS sequence"/>
</dbReference>